<comment type="caution">
    <text evidence="2">The sequence shown here is derived from an EMBL/GenBank/DDBJ whole genome shotgun (WGS) entry which is preliminary data.</text>
</comment>
<feature type="region of interest" description="Disordered" evidence="1">
    <location>
        <begin position="106"/>
        <end position="129"/>
    </location>
</feature>
<accession>A0AAD9VXZ7</accession>
<evidence type="ECO:0000256" key="1">
    <source>
        <dbReference type="SAM" id="MobiDB-lite"/>
    </source>
</evidence>
<dbReference type="AlphaFoldDB" id="A0AAD9VXZ7"/>
<dbReference type="PANTHER" id="PTHR40636:SF1">
    <property type="entry name" value="CSBD-LIKE DOMAIN-CONTAINING PROTEIN"/>
    <property type="match status" value="1"/>
</dbReference>
<dbReference type="PANTHER" id="PTHR40636">
    <property type="entry name" value="CSBD-LIKE DOMAIN-CONTAINING PROTEIN"/>
    <property type="match status" value="1"/>
</dbReference>
<evidence type="ECO:0000313" key="2">
    <source>
        <dbReference type="EMBL" id="KAK2599300.1"/>
    </source>
</evidence>
<protein>
    <submittedName>
        <fullName evidence="2">Uncharacterized protein</fullName>
    </submittedName>
</protein>
<sequence>MWHSWGVARVTSPRIDPDDDSTIQAAVPRTISTYASSPPNTIMNNNSDNGVTGAAKTVTGILGNTVSGLSNTVGGVVGGATRGLGETVNGVTGGVGRPVGDGLANVGTGVQNGLSDVAKGSRDAGNWKK</sequence>
<proteinExistence type="predicted"/>
<feature type="region of interest" description="Disordered" evidence="1">
    <location>
        <begin position="1"/>
        <end position="21"/>
    </location>
</feature>
<dbReference type="EMBL" id="JAUJFL010000007">
    <property type="protein sequence ID" value="KAK2599300.1"/>
    <property type="molecule type" value="Genomic_DNA"/>
</dbReference>
<dbReference type="Proteomes" id="UP001265746">
    <property type="component" value="Unassembled WGS sequence"/>
</dbReference>
<keyword evidence="3" id="KW-1185">Reference proteome</keyword>
<reference evidence="2" key="1">
    <citation type="submission" date="2023-06" db="EMBL/GenBank/DDBJ databases">
        <authorList>
            <person name="Noh H."/>
        </authorList>
    </citation>
    <scope>NUCLEOTIDE SEQUENCE</scope>
    <source>
        <strain evidence="2">DUCC20226</strain>
    </source>
</reference>
<evidence type="ECO:0000313" key="3">
    <source>
        <dbReference type="Proteomes" id="UP001265746"/>
    </source>
</evidence>
<organism evidence="2 3">
    <name type="scientific">Phomopsis amygdali</name>
    <name type="common">Fusicoccum amygdali</name>
    <dbReference type="NCBI Taxonomy" id="1214568"/>
    <lineage>
        <taxon>Eukaryota</taxon>
        <taxon>Fungi</taxon>
        <taxon>Dikarya</taxon>
        <taxon>Ascomycota</taxon>
        <taxon>Pezizomycotina</taxon>
        <taxon>Sordariomycetes</taxon>
        <taxon>Sordariomycetidae</taxon>
        <taxon>Diaporthales</taxon>
        <taxon>Diaporthaceae</taxon>
        <taxon>Diaporthe</taxon>
    </lineage>
</organism>
<feature type="compositionally biased region" description="Basic and acidic residues" evidence="1">
    <location>
        <begin position="119"/>
        <end position="129"/>
    </location>
</feature>
<gene>
    <name evidence="2" type="ORF">N8I77_011069</name>
</gene>
<name>A0AAD9VXZ7_PHOAM</name>